<evidence type="ECO:0000256" key="2">
    <source>
        <dbReference type="ARBA" id="ARBA00007495"/>
    </source>
</evidence>
<dbReference type="PRINTS" id="PR00134">
    <property type="entry name" value="GLHYDRLASE10"/>
</dbReference>
<evidence type="ECO:0000259" key="11">
    <source>
        <dbReference type="PROSITE" id="PS51760"/>
    </source>
</evidence>
<name>A0A0B9A5E0_9SPHN</name>
<keyword evidence="6 9" id="KW-0119">Carbohydrate metabolism</keyword>
<evidence type="ECO:0000256" key="9">
    <source>
        <dbReference type="RuleBase" id="RU361174"/>
    </source>
</evidence>
<evidence type="ECO:0000313" key="13">
    <source>
        <dbReference type="Proteomes" id="UP000031338"/>
    </source>
</evidence>
<dbReference type="InterPro" id="IPR001000">
    <property type="entry name" value="GH10_dom"/>
</dbReference>
<keyword evidence="3 12" id="KW-0858">Xylan degradation</keyword>
<evidence type="ECO:0000256" key="7">
    <source>
        <dbReference type="ARBA" id="ARBA00023295"/>
    </source>
</evidence>
<dbReference type="STRING" id="48936.NJ75_03060"/>
<dbReference type="PANTHER" id="PTHR31490">
    <property type="entry name" value="GLYCOSYL HYDROLASE"/>
    <property type="match status" value="1"/>
</dbReference>
<evidence type="ECO:0000256" key="3">
    <source>
        <dbReference type="ARBA" id="ARBA00022651"/>
    </source>
</evidence>
<sequence length="356" mass="39163">MLSRPVVGLAATPPLSLSALAAAKGMRFGSAVAGGGGGSWRNPALADLLRRECAIVVAENEMKWQAIRPSPTSFDFAAFDGIAAFAAQNQMKLRGHTLLWHRPKWMPRWLESHDFGSRPATAAAAMMANHVETVCARYQGRIVSYDVVNETVLPEDGSLAETALSKAMGGTEALVDLAFRTARKAAPGVELVYNDYMSWEPGNALHRKGVLRLLEGFRRRGTPVDALGVQSHLIAPLPDAAHRREWQRFVDDVVAMDYKLVITEFDVRDRDLPVDIPSRDRTVADTTKAYFEMMLDYPQLKDVLAWGLVDAYSWLQGFEPRADKAEARGCLFDSAFKPKPVHAALAQAFSAARPRA</sequence>
<keyword evidence="13" id="KW-1185">Reference proteome</keyword>
<dbReference type="PANTHER" id="PTHR31490:SF88">
    <property type="entry name" value="BETA-XYLANASE"/>
    <property type="match status" value="1"/>
</dbReference>
<dbReference type="EC" id="3.2.1.8" evidence="9"/>
<comment type="catalytic activity">
    <reaction evidence="1 9">
        <text>Endohydrolysis of (1-&gt;4)-beta-D-xylosidic linkages in xylans.</text>
        <dbReference type="EC" id="3.2.1.8"/>
    </reaction>
</comment>
<comment type="similarity">
    <text evidence="2 9">Belongs to the glycosyl hydrolase 10 (cellulase F) family.</text>
</comment>
<keyword evidence="5 9" id="KW-0378">Hydrolase</keyword>
<accession>A0A0B9A5E0</accession>
<feature type="chain" id="PRO_5002128162" description="Beta-xylanase" evidence="10">
    <location>
        <begin position="22"/>
        <end position="356"/>
    </location>
</feature>
<dbReference type="PATRIC" id="fig|48936.3.peg.3075"/>
<evidence type="ECO:0000256" key="6">
    <source>
        <dbReference type="ARBA" id="ARBA00023277"/>
    </source>
</evidence>
<keyword evidence="4 10" id="KW-0732">Signal</keyword>
<dbReference type="PROSITE" id="PS51760">
    <property type="entry name" value="GH10_2"/>
    <property type="match status" value="1"/>
</dbReference>
<evidence type="ECO:0000256" key="4">
    <source>
        <dbReference type="ARBA" id="ARBA00022729"/>
    </source>
</evidence>
<dbReference type="GO" id="GO:0045493">
    <property type="term" value="P:xylan catabolic process"/>
    <property type="evidence" value="ECO:0007669"/>
    <property type="project" value="UniProtKB-KW"/>
</dbReference>
<comment type="caution">
    <text evidence="12">The sequence shown here is derived from an EMBL/GenBank/DDBJ whole genome shotgun (WGS) entry which is preliminary data.</text>
</comment>
<evidence type="ECO:0000256" key="1">
    <source>
        <dbReference type="ARBA" id="ARBA00000681"/>
    </source>
</evidence>
<dbReference type="EMBL" id="JRVC01000015">
    <property type="protein sequence ID" value="KHS44482.1"/>
    <property type="molecule type" value="Genomic_DNA"/>
</dbReference>
<evidence type="ECO:0000256" key="8">
    <source>
        <dbReference type="ARBA" id="ARBA00023326"/>
    </source>
</evidence>
<protein>
    <recommendedName>
        <fullName evidence="9">Beta-xylanase</fullName>
        <ecNumber evidence="9">3.2.1.8</ecNumber>
    </recommendedName>
</protein>
<feature type="domain" description="GH10" evidence="11">
    <location>
        <begin position="39"/>
        <end position="348"/>
    </location>
</feature>
<keyword evidence="7 9" id="KW-0326">Glycosidase</keyword>
<dbReference type="AlphaFoldDB" id="A0A0B9A5E0"/>
<dbReference type="Pfam" id="PF00331">
    <property type="entry name" value="Glyco_hydro_10"/>
    <property type="match status" value="1"/>
</dbReference>
<dbReference type="Proteomes" id="UP000031338">
    <property type="component" value="Unassembled WGS sequence"/>
</dbReference>
<reference evidence="12 13" key="1">
    <citation type="submission" date="2014-10" db="EMBL/GenBank/DDBJ databases">
        <title>Draft genome sequence of Novosphingobium subterraneum DSM 12447.</title>
        <authorList>
            <person name="Gan H.M."/>
            <person name="Gan H.Y."/>
            <person name="Savka M.A."/>
        </authorList>
    </citation>
    <scope>NUCLEOTIDE SEQUENCE [LARGE SCALE GENOMIC DNA]</scope>
    <source>
        <strain evidence="12 13">DSM 12447</strain>
    </source>
</reference>
<dbReference type="InterPro" id="IPR017853">
    <property type="entry name" value="GH"/>
</dbReference>
<dbReference type="GO" id="GO:0031176">
    <property type="term" value="F:endo-1,4-beta-xylanase activity"/>
    <property type="evidence" value="ECO:0007669"/>
    <property type="project" value="UniProtKB-EC"/>
</dbReference>
<evidence type="ECO:0000256" key="10">
    <source>
        <dbReference type="SAM" id="SignalP"/>
    </source>
</evidence>
<evidence type="ECO:0000256" key="5">
    <source>
        <dbReference type="ARBA" id="ARBA00022801"/>
    </source>
</evidence>
<dbReference type="InterPro" id="IPR044846">
    <property type="entry name" value="GH10"/>
</dbReference>
<feature type="signal peptide" evidence="10">
    <location>
        <begin position="1"/>
        <end position="21"/>
    </location>
</feature>
<dbReference type="SUPFAM" id="SSF51445">
    <property type="entry name" value="(Trans)glycosidases"/>
    <property type="match status" value="1"/>
</dbReference>
<gene>
    <name evidence="12" type="ORF">NJ75_03060</name>
</gene>
<dbReference type="Gene3D" id="3.20.20.80">
    <property type="entry name" value="Glycosidases"/>
    <property type="match status" value="1"/>
</dbReference>
<evidence type="ECO:0000313" key="12">
    <source>
        <dbReference type="EMBL" id="KHS44482.1"/>
    </source>
</evidence>
<proteinExistence type="inferred from homology"/>
<keyword evidence="8 9" id="KW-0624">Polysaccharide degradation</keyword>
<dbReference type="SMART" id="SM00633">
    <property type="entry name" value="Glyco_10"/>
    <property type="match status" value="1"/>
</dbReference>
<organism evidence="12 13">
    <name type="scientific">Novosphingobium subterraneum</name>
    <dbReference type="NCBI Taxonomy" id="48936"/>
    <lineage>
        <taxon>Bacteria</taxon>
        <taxon>Pseudomonadati</taxon>
        <taxon>Pseudomonadota</taxon>
        <taxon>Alphaproteobacteria</taxon>
        <taxon>Sphingomonadales</taxon>
        <taxon>Sphingomonadaceae</taxon>
        <taxon>Novosphingobium</taxon>
    </lineage>
</organism>